<reference evidence="4 6" key="1">
    <citation type="submission" date="2015-05" db="EMBL/GenBank/DDBJ databases">
        <title>Genome assembly of Archangium gephyra DSM 2261.</title>
        <authorList>
            <person name="Sharma G."/>
            <person name="Subramanian S."/>
        </authorList>
    </citation>
    <scope>NUCLEOTIDE SEQUENCE [LARGE SCALE GENOMIC DNA]</scope>
    <source>
        <strain evidence="4 6">DSM 2261</strain>
    </source>
</reference>
<sequence>MKLKRGTQGFARWRGQGRGRFFVALVTLATGSACNTTDSQQQPAARGSGNLAERCEVKPPFTANFEPELQWAWTGSPVLPTHKQVMMQPVVVDVNRDGTPDIVFSTFDGDFYNTSYQNGYDGNSNGVLRAVSGSTGAELWTVENPAHRVKPAASLAAGDIDGDGAVEICGIPESGRGIICFENDGTFKFRSSPDANDYNEWGGPSLADLDGDGAVEILDGNRVYTNTGALKWVGSDGMGGALFTGPVSFAVDLDQDGKQEVVNGRSVYRHDGSLKCANTEIPHGFAAVGNFDGDAAGEIVVVGKGLEATHGQVSLLDDNCALLWTREVHLTGTDLPLHDKAGHGGAPNLGDFDGDGQLEIGLAGDWNYTVYGADGTVKWTFPIQEYSSGKTTSTTFDFEDDGRLEVIYADELKLRIFDGVTGVLRWETAHSSGTTHEFPIVADVDGDGAAEIVTVENNHGAPGFNGVRVWHDKKEGWAGTRKIWNQHAYSITNVNNDGTIPSQPATNWLNPKLNNFRSNVANYFGEGPSPFVAPDLIASDVTTSCDGYGSLVLGARVRNQGEAAVAAGVKVAFYKGNPASGGTLLGVATVTDALPVGGSAIATVVVASTTFGTTEVWAVVDDDGTGKGTTSECREDNNGSSATGNLTCTTTPANKPPVALCRDVTVNADVYCTGSASVNNGSYDPDNGPSPLSITEVPYTSLPLGTHPVTLTASDGEASDQCVGHVTVVDNSKPTVSCPASQVLETCSPAGAPATFAASATDTCGPATLSCSYASGSTFPVGETAVTCSAKDDAGNTASCGFSVKVTGDTTPPVISCPTAPVVVNTCSTGGSTASFSVSATDNCGEVAVTCSHASGSEFPVGTTPVSCSATDAFGNTASCGFSVQVSGGSSSTPPTPGAELGAELWSPNHKYEYAPLLLSECAAPATDACGKPLPLEKYGRILRVSSDEVEDDNGNGDGRTCDDMVILSPTSVKLRSEREGTGDGRVYTLHYVVTNDAGVSTQSSCRVYVPHDQSGRGAVDSGVKFCVGEGCPAGTTEGSALCK</sequence>
<dbReference type="SUPFAM" id="SSF69318">
    <property type="entry name" value="Integrin alpha N-terminal domain"/>
    <property type="match status" value="1"/>
</dbReference>
<accession>A0AAC8QDA0</accession>
<proteinExistence type="predicted"/>
<dbReference type="EMBL" id="CP011509">
    <property type="protein sequence ID" value="AKJ04986.1"/>
    <property type="molecule type" value="Genomic_DNA"/>
</dbReference>
<dbReference type="AlphaFoldDB" id="A0AAC8QDA0"/>
<dbReference type="EMBL" id="QUMU01000002">
    <property type="protein sequence ID" value="REG35692.1"/>
    <property type="molecule type" value="Genomic_DNA"/>
</dbReference>
<dbReference type="PROSITE" id="PS50825">
    <property type="entry name" value="HYR"/>
    <property type="match status" value="2"/>
</dbReference>
<keyword evidence="2" id="KW-0677">Repeat</keyword>
<dbReference type="InterPro" id="IPR003410">
    <property type="entry name" value="HYR_dom"/>
</dbReference>
<dbReference type="Pfam" id="PF02494">
    <property type="entry name" value="HYR"/>
    <property type="match status" value="2"/>
</dbReference>
<dbReference type="Pfam" id="PF13517">
    <property type="entry name" value="FG-GAP_3"/>
    <property type="match status" value="1"/>
</dbReference>
<dbReference type="Proteomes" id="UP000035579">
    <property type="component" value="Chromosome"/>
</dbReference>
<evidence type="ECO:0000313" key="5">
    <source>
        <dbReference type="EMBL" id="REG35692.1"/>
    </source>
</evidence>
<dbReference type="RefSeq" id="WP_082175476.1">
    <property type="nucleotide sequence ID" value="NZ_CP011509.1"/>
</dbReference>
<keyword evidence="7" id="KW-1185">Reference proteome</keyword>
<dbReference type="Proteomes" id="UP000256345">
    <property type="component" value="Unassembled WGS sequence"/>
</dbReference>
<name>A0AAC8QDA0_9BACT</name>
<feature type="domain" description="HYR" evidence="3">
    <location>
        <begin position="808"/>
        <end position="888"/>
    </location>
</feature>
<reference evidence="5 7" key="2">
    <citation type="submission" date="2018-08" db="EMBL/GenBank/DDBJ databases">
        <title>Genomic Encyclopedia of Archaeal and Bacterial Type Strains, Phase II (KMG-II): from individual species to whole genera.</title>
        <authorList>
            <person name="Goeker M."/>
        </authorList>
    </citation>
    <scope>NUCLEOTIDE SEQUENCE [LARGE SCALE GENOMIC DNA]</scope>
    <source>
        <strain evidence="5 7">DSM 2261</strain>
    </source>
</reference>
<evidence type="ECO:0000313" key="4">
    <source>
        <dbReference type="EMBL" id="AKJ04986.1"/>
    </source>
</evidence>
<feature type="domain" description="HYR" evidence="3">
    <location>
        <begin position="729"/>
        <end position="807"/>
    </location>
</feature>
<evidence type="ECO:0000256" key="2">
    <source>
        <dbReference type="ARBA" id="ARBA00022737"/>
    </source>
</evidence>
<dbReference type="KEGG" id="age:AA314_06612"/>
<evidence type="ECO:0000313" key="6">
    <source>
        <dbReference type="Proteomes" id="UP000035579"/>
    </source>
</evidence>
<dbReference type="Gene3D" id="2.130.10.130">
    <property type="entry name" value="Integrin alpha, N-terminal"/>
    <property type="match status" value="1"/>
</dbReference>
<protein>
    <submittedName>
        <fullName evidence="5">VCBS repeat protein</fullName>
    </submittedName>
</protein>
<evidence type="ECO:0000256" key="1">
    <source>
        <dbReference type="ARBA" id="ARBA00022729"/>
    </source>
</evidence>
<dbReference type="InterPro" id="IPR013783">
    <property type="entry name" value="Ig-like_fold"/>
</dbReference>
<evidence type="ECO:0000259" key="3">
    <source>
        <dbReference type="PROSITE" id="PS50825"/>
    </source>
</evidence>
<dbReference type="Gene3D" id="2.60.40.10">
    <property type="entry name" value="Immunoglobulins"/>
    <property type="match status" value="1"/>
</dbReference>
<keyword evidence="1" id="KW-0732">Signal</keyword>
<dbReference type="PANTHER" id="PTHR24273">
    <property type="entry name" value="FI04643P-RELATED"/>
    <property type="match status" value="1"/>
</dbReference>
<dbReference type="InterPro" id="IPR013517">
    <property type="entry name" value="FG-GAP"/>
</dbReference>
<dbReference type="PANTHER" id="PTHR24273:SF32">
    <property type="entry name" value="HYALIN"/>
    <property type="match status" value="1"/>
</dbReference>
<evidence type="ECO:0000313" key="7">
    <source>
        <dbReference type="Proteomes" id="UP000256345"/>
    </source>
</evidence>
<dbReference type="PROSITE" id="PS51257">
    <property type="entry name" value="PROKAR_LIPOPROTEIN"/>
    <property type="match status" value="1"/>
</dbReference>
<gene>
    <name evidence="4" type="ORF">AA314_06612</name>
    <name evidence="5" type="ORF">ATI61_10260</name>
</gene>
<dbReference type="InterPro" id="IPR028994">
    <property type="entry name" value="Integrin_alpha_N"/>
</dbReference>
<organism evidence="4 6">
    <name type="scientific">Archangium gephyra</name>
    <dbReference type="NCBI Taxonomy" id="48"/>
    <lineage>
        <taxon>Bacteria</taxon>
        <taxon>Pseudomonadati</taxon>
        <taxon>Myxococcota</taxon>
        <taxon>Myxococcia</taxon>
        <taxon>Myxococcales</taxon>
        <taxon>Cystobacterineae</taxon>
        <taxon>Archangiaceae</taxon>
        <taxon>Archangium</taxon>
    </lineage>
</organism>